<dbReference type="EnsemblProtists" id="EKX32396">
    <property type="protein sequence ID" value="EKX32396"/>
    <property type="gene ID" value="GUITHDRAFT_121447"/>
</dbReference>
<gene>
    <name evidence="5" type="ORF">GUITHDRAFT_121447</name>
</gene>
<dbReference type="OMA" id="FHARTVW"/>
<organism evidence="5">
    <name type="scientific">Guillardia theta (strain CCMP2712)</name>
    <name type="common">Cryptophyte</name>
    <dbReference type="NCBI Taxonomy" id="905079"/>
    <lineage>
        <taxon>Eukaryota</taxon>
        <taxon>Cryptophyceae</taxon>
        <taxon>Pyrenomonadales</taxon>
        <taxon>Geminigeraceae</taxon>
        <taxon>Guillardia</taxon>
    </lineage>
</organism>
<dbReference type="InterPro" id="IPR011990">
    <property type="entry name" value="TPR-like_helical_dom_sf"/>
</dbReference>
<evidence type="ECO:0000256" key="1">
    <source>
        <dbReference type="ARBA" id="ARBA00022737"/>
    </source>
</evidence>
<name>L1I815_GUITC</name>
<dbReference type="OrthoDB" id="3191435at2759"/>
<evidence type="ECO:0000313" key="7">
    <source>
        <dbReference type="Proteomes" id="UP000011087"/>
    </source>
</evidence>
<accession>L1I815</accession>
<dbReference type="SUPFAM" id="SSF48452">
    <property type="entry name" value="TPR-like"/>
    <property type="match status" value="1"/>
</dbReference>
<dbReference type="EMBL" id="JH993192">
    <property type="protein sequence ID" value="EKX32396.1"/>
    <property type="molecule type" value="Genomic_DNA"/>
</dbReference>
<feature type="repeat" description="TPR" evidence="3">
    <location>
        <begin position="203"/>
        <end position="236"/>
    </location>
</feature>
<dbReference type="PROSITE" id="PS50005">
    <property type="entry name" value="TPR"/>
    <property type="match status" value="1"/>
</dbReference>
<evidence type="ECO:0000313" key="6">
    <source>
        <dbReference type="EnsemblProtists" id="EKX32396"/>
    </source>
</evidence>
<dbReference type="eggNOG" id="ENOG502SPWM">
    <property type="taxonomic scope" value="Eukaryota"/>
</dbReference>
<evidence type="ECO:0000256" key="2">
    <source>
        <dbReference type="ARBA" id="ARBA00022803"/>
    </source>
</evidence>
<keyword evidence="1" id="KW-0677">Repeat</keyword>
<reference evidence="6" key="3">
    <citation type="submission" date="2016-03" db="UniProtKB">
        <authorList>
            <consortium name="EnsemblProtists"/>
        </authorList>
    </citation>
    <scope>IDENTIFICATION</scope>
</reference>
<evidence type="ECO:0008006" key="8">
    <source>
        <dbReference type="Google" id="ProtNLM"/>
    </source>
</evidence>
<feature type="region of interest" description="Disordered" evidence="4">
    <location>
        <begin position="1"/>
        <end position="112"/>
    </location>
</feature>
<evidence type="ECO:0000256" key="4">
    <source>
        <dbReference type="SAM" id="MobiDB-lite"/>
    </source>
</evidence>
<dbReference type="Gene3D" id="1.25.40.10">
    <property type="entry name" value="Tetratricopeptide repeat domain"/>
    <property type="match status" value="2"/>
</dbReference>
<dbReference type="PANTHER" id="PTHR45641">
    <property type="entry name" value="TETRATRICOPEPTIDE REPEAT PROTEIN (AFU_ORTHOLOGUE AFUA_6G03870)"/>
    <property type="match status" value="1"/>
</dbReference>
<keyword evidence="2 3" id="KW-0802">TPR repeat</keyword>
<dbReference type="InterPro" id="IPR019734">
    <property type="entry name" value="TPR_rpt"/>
</dbReference>
<protein>
    <recommendedName>
        <fullName evidence="8">MalT-like TPR region domain-containing protein</fullName>
    </recommendedName>
</protein>
<dbReference type="Proteomes" id="UP000011087">
    <property type="component" value="Unassembled WGS sequence"/>
</dbReference>
<dbReference type="SMART" id="SM00028">
    <property type="entry name" value="TPR"/>
    <property type="match status" value="6"/>
</dbReference>
<dbReference type="HOGENOM" id="CLU_558320_0_0_1"/>
<reference evidence="5 7" key="1">
    <citation type="journal article" date="2012" name="Nature">
        <title>Algal genomes reveal evolutionary mosaicism and the fate of nucleomorphs.</title>
        <authorList>
            <consortium name="DOE Joint Genome Institute"/>
            <person name="Curtis B.A."/>
            <person name="Tanifuji G."/>
            <person name="Burki F."/>
            <person name="Gruber A."/>
            <person name="Irimia M."/>
            <person name="Maruyama S."/>
            <person name="Arias M.C."/>
            <person name="Ball S.G."/>
            <person name="Gile G.H."/>
            <person name="Hirakawa Y."/>
            <person name="Hopkins J.F."/>
            <person name="Kuo A."/>
            <person name="Rensing S.A."/>
            <person name="Schmutz J."/>
            <person name="Symeonidi A."/>
            <person name="Elias M."/>
            <person name="Eveleigh R.J."/>
            <person name="Herman E.K."/>
            <person name="Klute M.J."/>
            <person name="Nakayama T."/>
            <person name="Obornik M."/>
            <person name="Reyes-Prieto A."/>
            <person name="Armbrust E.V."/>
            <person name="Aves S.J."/>
            <person name="Beiko R.G."/>
            <person name="Coutinho P."/>
            <person name="Dacks J.B."/>
            <person name="Durnford D.G."/>
            <person name="Fast N.M."/>
            <person name="Green B.R."/>
            <person name="Grisdale C.J."/>
            <person name="Hempel F."/>
            <person name="Henrissat B."/>
            <person name="Hoppner M.P."/>
            <person name="Ishida K."/>
            <person name="Kim E."/>
            <person name="Koreny L."/>
            <person name="Kroth P.G."/>
            <person name="Liu Y."/>
            <person name="Malik S.B."/>
            <person name="Maier U.G."/>
            <person name="McRose D."/>
            <person name="Mock T."/>
            <person name="Neilson J.A."/>
            <person name="Onodera N.T."/>
            <person name="Poole A.M."/>
            <person name="Pritham E.J."/>
            <person name="Richards T.A."/>
            <person name="Rocap G."/>
            <person name="Roy S.W."/>
            <person name="Sarai C."/>
            <person name="Schaack S."/>
            <person name="Shirato S."/>
            <person name="Slamovits C.H."/>
            <person name="Spencer D.F."/>
            <person name="Suzuki S."/>
            <person name="Worden A.Z."/>
            <person name="Zauner S."/>
            <person name="Barry K."/>
            <person name="Bell C."/>
            <person name="Bharti A.K."/>
            <person name="Crow J.A."/>
            <person name="Grimwood J."/>
            <person name="Kramer R."/>
            <person name="Lindquist E."/>
            <person name="Lucas S."/>
            <person name="Salamov A."/>
            <person name="McFadden G.I."/>
            <person name="Lane C.E."/>
            <person name="Keeling P.J."/>
            <person name="Gray M.W."/>
            <person name="Grigoriev I.V."/>
            <person name="Archibald J.M."/>
        </authorList>
    </citation>
    <scope>NUCLEOTIDE SEQUENCE</scope>
    <source>
        <strain evidence="5 7">CCMP2712</strain>
    </source>
</reference>
<proteinExistence type="predicted"/>
<dbReference type="RefSeq" id="XP_005819376.1">
    <property type="nucleotide sequence ID" value="XM_005819319.1"/>
</dbReference>
<feature type="compositionally biased region" description="Acidic residues" evidence="4">
    <location>
        <begin position="97"/>
        <end position="107"/>
    </location>
</feature>
<keyword evidence="7" id="KW-1185">Reference proteome</keyword>
<reference evidence="7" key="2">
    <citation type="submission" date="2012-11" db="EMBL/GenBank/DDBJ databases">
        <authorList>
            <person name="Kuo A."/>
            <person name="Curtis B.A."/>
            <person name="Tanifuji G."/>
            <person name="Burki F."/>
            <person name="Gruber A."/>
            <person name="Irimia M."/>
            <person name="Maruyama S."/>
            <person name="Arias M.C."/>
            <person name="Ball S.G."/>
            <person name="Gile G.H."/>
            <person name="Hirakawa Y."/>
            <person name="Hopkins J.F."/>
            <person name="Rensing S.A."/>
            <person name="Schmutz J."/>
            <person name="Symeonidi A."/>
            <person name="Elias M."/>
            <person name="Eveleigh R.J."/>
            <person name="Herman E.K."/>
            <person name="Klute M.J."/>
            <person name="Nakayama T."/>
            <person name="Obornik M."/>
            <person name="Reyes-Prieto A."/>
            <person name="Armbrust E.V."/>
            <person name="Aves S.J."/>
            <person name="Beiko R.G."/>
            <person name="Coutinho P."/>
            <person name="Dacks J.B."/>
            <person name="Durnford D.G."/>
            <person name="Fast N.M."/>
            <person name="Green B.R."/>
            <person name="Grisdale C."/>
            <person name="Hempe F."/>
            <person name="Henrissat B."/>
            <person name="Hoppner M.P."/>
            <person name="Ishida K.-I."/>
            <person name="Kim E."/>
            <person name="Koreny L."/>
            <person name="Kroth P.G."/>
            <person name="Liu Y."/>
            <person name="Malik S.-B."/>
            <person name="Maier U.G."/>
            <person name="McRose D."/>
            <person name="Mock T."/>
            <person name="Neilson J.A."/>
            <person name="Onodera N.T."/>
            <person name="Poole A.M."/>
            <person name="Pritham E.J."/>
            <person name="Richards T.A."/>
            <person name="Rocap G."/>
            <person name="Roy S.W."/>
            <person name="Sarai C."/>
            <person name="Schaack S."/>
            <person name="Shirato S."/>
            <person name="Slamovits C.H."/>
            <person name="Spencer D.F."/>
            <person name="Suzuki S."/>
            <person name="Worden A.Z."/>
            <person name="Zauner S."/>
            <person name="Barry K."/>
            <person name="Bell C."/>
            <person name="Bharti A.K."/>
            <person name="Crow J.A."/>
            <person name="Grimwood J."/>
            <person name="Kramer R."/>
            <person name="Lindquist E."/>
            <person name="Lucas S."/>
            <person name="Salamov A."/>
            <person name="McFadden G.I."/>
            <person name="Lane C.E."/>
            <person name="Keeling P.J."/>
            <person name="Gray M.W."/>
            <person name="Grigoriev I.V."/>
            <person name="Archibald J.M."/>
        </authorList>
    </citation>
    <scope>NUCLEOTIDE SEQUENCE</scope>
    <source>
        <strain evidence="7">CCMP2712</strain>
    </source>
</reference>
<dbReference type="GeneID" id="17289121"/>
<dbReference type="KEGG" id="gtt:GUITHDRAFT_121447"/>
<feature type="compositionally biased region" description="Basic and acidic residues" evidence="4">
    <location>
        <begin position="1"/>
        <end position="96"/>
    </location>
</feature>
<dbReference type="PaxDb" id="55529-EKX32396"/>
<dbReference type="Pfam" id="PF13424">
    <property type="entry name" value="TPR_12"/>
    <property type="match status" value="2"/>
</dbReference>
<dbReference type="AlphaFoldDB" id="L1I815"/>
<evidence type="ECO:0000313" key="5">
    <source>
        <dbReference type="EMBL" id="EKX32396.1"/>
    </source>
</evidence>
<sequence length="489" mass="54024">MLGLSMKEREDVKVADAEDVKVADAKDAEDVKVADAKDAEDVKVADAKDAEDVKVADAKDAEDVKVADAKDAEDVKVADAKDAEDGMSSGEERASGDESDAEEEDSREQDYKRKYQEAVKKLGLDHDKTLMKALRLVSCYIGRYKLNDTNEVLDEIMSLCKSRGGKFYIKAIQSRAFCYFKQYRFKEALELFHEQANLVGPSSALYENMAHTYNSIGDYDNAASYFSKAMELLGQGSYGKKGGILLGLGLVKERQGNPREALPILQEALDSYKAEYKSEDATSLIAKAHMSVGQCHELLGELKEAQSHIRDAVSIFRKTVGDSSPLTANALGVLGRILVAQDRREEAEPLLLEALELEACKDAFHPDTVWRLLNQLKELWTEGGSNIGIAALNSKCRRYVPVIERCDVRICELKLDQATPVAPFKADLGTIAVIYKTAGELVMLAGLYEQAKPLLRKALSLLERIPDFDCSVLIQSCVSSLRFLEDVAR</sequence>
<evidence type="ECO:0000256" key="3">
    <source>
        <dbReference type="PROSITE-ProRule" id="PRU00339"/>
    </source>
</evidence>